<dbReference type="OrthoDB" id="62952at2759"/>
<organism evidence="1 2">
    <name type="scientific">Cudoniella acicularis</name>
    <dbReference type="NCBI Taxonomy" id="354080"/>
    <lineage>
        <taxon>Eukaryota</taxon>
        <taxon>Fungi</taxon>
        <taxon>Dikarya</taxon>
        <taxon>Ascomycota</taxon>
        <taxon>Pezizomycotina</taxon>
        <taxon>Leotiomycetes</taxon>
        <taxon>Helotiales</taxon>
        <taxon>Tricladiaceae</taxon>
        <taxon>Cudoniella</taxon>
    </lineage>
</organism>
<proteinExistence type="predicted"/>
<dbReference type="AlphaFoldDB" id="A0A8H4RVV4"/>
<accession>A0A8H4RVV4</accession>
<name>A0A8H4RVV4_9HELO</name>
<reference evidence="1 2" key="1">
    <citation type="submission" date="2020-03" db="EMBL/GenBank/DDBJ databases">
        <title>Draft Genome Sequence of Cudoniella acicularis.</title>
        <authorList>
            <person name="Buettner E."/>
            <person name="Kellner H."/>
        </authorList>
    </citation>
    <scope>NUCLEOTIDE SEQUENCE [LARGE SCALE GENOMIC DNA]</scope>
    <source>
        <strain evidence="1 2">DSM 108380</strain>
    </source>
</reference>
<protein>
    <submittedName>
        <fullName evidence="1">Uncharacterized protein</fullName>
    </submittedName>
</protein>
<evidence type="ECO:0000313" key="2">
    <source>
        <dbReference type="Proteomes" id="UP000566819"/>
    </source>
</evidence>
<keyword evidence="2" id="KW-1185">Reference proteome</keyword>
<comment type="caution">
    <text evidence="1">The sequence shown here is derived from an EMBL/GenBank/DDBJ whole genome shotgun (WGS) entry which is preliminary data.</text>
</comment>
<sequence length="364" mass="42326">MEDTLWVEWKAPGNLLHSPTQSFMPRDLHSPLKALDVIIITQGLEIPSRNWNGEDSILKCLQPLQLLRNVGSFVIRKVALSSEVPDVIKSLLKNQSVADSFHLEDEPALEAEIGQLVKSNQPVEFLVEMHNNCASYATPFERSGELSDNLMERYCWHRLSNEGDLYRGRIVTPRSGYSSRPHRFQPAYNALYQLFIAVQNGDGVKLKQNRRTVIEAFKNQYQRIGEAVLLLENYFAAFRLQTQQGPTLEFRIQLKMEQKVIERYYSLMPAEIPIRELNYRLNEDVTHNCFESFQKVVDNLDSQFLKTRKARKEPFEWDWLKKPECTIGINEIQGRLDEMINWAAKEPLIGPELQGRLRKPKEFY</sequence>
<dbReference type="EMBL" id="JAAMPI010000084">
    <property type="protein sequence ID" value="KAF4636066.1"/>
    <property type="molecule type" value="Genomic_DNA"/>
</dbReference>
<evidence type="ECO:0000313" key="1">
    <source>
        <dbReference type="EMBL" id="KAF4636066.1"/>
    </source>
</evidence>
<dbReference type="Proteomes" id="UP000566819">
    <property type="component" value="Unassembled WGS sequence"/>
</dbReference>
<gene>
    <name evidence="1" type="ORF">G7Y89_g2018</name>
</gene>